<accession>A0A1N6E552</accession>
<evidence type="ECO:0008006" key="4">
    <source>
        <dbReference type="Google" id="ProtNLM"/>
    </source>
</evidence>
<sequence length="304" mass="33043">MKSTARMLAFLAALTGLAAPAQAAERALLGWGRIFTNDVLGDGYDRWRTGAYTISIAYGPDWTGAAPDDFGQLLEFRLRSELIAPQSLTAPAADDRRFAGALTFGVHSYSRMGAADLRLGADITFTGPQNGLGELQNSIHESFGLAESTVLDDQIEDNTYLSLSGELSREFAVGPARLRPFLELQAGVESFARIGADLTFGSYGQGAMMARDSTTGHRYQVIRSNADQGFSFLIGGDIARVYSSEYLPEEDGIELTDTRSRIRAGVNWQGESAGLFYGLTYLSEEFETQPEGQLVGALQLRLFF</sequence>
<gene>
    <name evidence="2" type="ORF">SAMN05444002_0346</name>
</gene>
<dbReference type="STRING" id="1217970.SAMN05444002_0346"/>
<evidence type="ECO:0000313" key="2">
    <source>
        <dbReference type="EMBL" id="SIN78162.1"/>
    </source>
</evidence>
<dbReference type="Proteomes" id="UP000184932">
    <property type="component" value="Unassembled WGS sequence"/>
</dbReference>
<protein>
    <recommendedName>
        <fullName evidence="4">DUF2219 domain-containing protein</fullName>
    </recommendedName>
</protein>
<keyword evidence="1" id="KW-0732">Signal</keyword>
<dbReference type="InterPro" id="IPR037107">
    <property type="entry name" value="Put_OMP_sf"/>
</dbReference>
<dbReference type="InterPro" id="IPR018707">
    <property type="entry name" value="LpxR"/>
</dbReference>
<name>A0A1N6E552_9RHOB</name>
<feature type="signal peptide" evidence="1">
    <location>
        <begin position="1"/>
        <end position="23"/>
    </location>
</feature>
<reference evidence="3" key="1">
    <citation type="submission" date="2016-11" db="EMBL/GenBank/DDBJ databases">
        <authorList>
            <person name="Varghese N."/>
            <person name="Submissions S."/>
        </authorList>
    </citation>
    <scope>NUCLEOTIDE SEQUENCE [LARGE SCALE GENOMIC DNA]</scope>
    <source>
        <strain evidence="3">DSM 29440</strain>
    </source>
</reference>
<organism evidence="2 3">
    <name type="scientific">Vannielia litorea</name>
    <dbReference type="NCBI Taxonomy" id="1217970"/>
    <lineage>
        <taxon>Bacteria</taxon>
        <taxon>Pseudomonadati</taxon>
        <taxon>Pseudomonadota</taxon>
        <taxon>Alphaproteobacteria</taxon>
        <taxon>Rhodobacterales</taxon>
        <taxon>Paracoccaceae</taxon>
        <taxon>Vannielia</taxon>
    </lineage>
</organism>
<keyword evidence="3" id="KW-1185">Reference proteome</keyword>
<dbReference type="RefSeq" id="WP_084192874.1">
    <property type="nucleotide sequence ID" value="NZ_FSRL01000001.1"/>
</dbReference>
<dbReference type="AlphaFoldDB" id="A0A1N6E552"/>
<evidence type="ECO:0000313" key="3">
    <source>
        <dbReference type="Proteomes" id="UP000184932"/>
    </source>
</evidence>
<dbReference type="EMBL" id="FSRL01000001">
    <property type="protein sequence ID" value="SIN78162.1"/>
    <property type="molecule type" value="Genomic_DNA"/>
</dbReference>
<dbReference type="Pfam" id="PF09982">
    <property type="entry name" value="LpxR"/>
    <property type="match status" value="1"/>
</dbReference>
<dbReference type="Gene3D" id="2.40.128.140">
    <property type="entry name" value="Outer membrane protein"/>
    <property type="match status" value="1"/>
</dbReference>
<dbReference type="OrthoDB" id="7721289at2"/>
<evidence type="ECO:0000256" key="1">
    <source>
        <dbReference type="SAM" id="SignalP"/>
    </source>
</evidence>
<proteinExistence type="predicted"/>
<feature type="chain" id="PRO_5012229949" description="DUF2219 domain-containing protein" evidence="1">
    <location>
        <begin position="24"/>
        <end position="304"/>
    </location>
</feature>